<organism evidence="1 2">
    <name type="scientific">Teladorsagia circumcincta</name>
    <name type="common">Brown stomach worm</name>
    <name type="synonym">Ostertagia circumcincta</name>
    <dbReference type="NCBI Taxonomy" id="45464"/>
    <lineage>
        <taxon>Eukaryota</taxon>
        <taxon>Metazoa</taxon>
        <taxon>Ecdysozoa</taxon>
        <taxon>Nematoda</taxon>
        <taxon>Chromadorea</taxon>
        <taxon>Rhabditida</taxon>
        <taxon>Rhabditina</taxon>
        <taxon>Rhabditomorpha</taxon>
        <taxon>Strongyloidea</taxon>
        <taxon>Trichostrongylidae</taxon>
        <taxon>Teladorsagia</taxon>
    </lineage>
</organism>
<sequence>MQNFARGRRSIVIDQITKKYKRIAEKKNRLS</sequence>
<accession>A0A2G9UE03</accession>
<dbReference type="EMBL" id="KZ347091">
    <property type="protein sequence ID" value="PIO68456.1"/>
    <property type="molecule type" value="Genomic_DNA"/>
</dbReference>
<keyword evidence="2" id="KW-1185">Reference proteome</keyword>
<protein>
    <submittedName>
        <fullName evidence="1">Uncharacterized protein</fullName>
    </submittedName>
</protein>
<evidence type="ECO:0000313" key="2">
    <source>
        <dbReference type="Proteomes" id="UP000230423"/>
    </source>
</evidence>
<gene>
    <name evidence="1" type="ORF">TELCIR_09754</name>
</gene>
<dbReference type="Proteomes" id="UP000230423">
    <property type="component" value="Unassembled WGS sequence"/>
</dbReference>
<name>A0A2G9UE03_TELCI</name>
<proteinExistence type="predicted"/>
<dbReference type="AlphaFoldDB" id="A0A2G9UE03"/>
<evidence type="ECO:0000313" key="1">
    <source>
        <dbReference type="EMBL" id="PIO68456.1"/>
    </source>
</evidence>
<reference evidence="1 2" key="1">
    <citation type="submission" date="2015-09" db="EMBL/GenBank/DDBJ databases">
        <title>Draft genome of the parasitic nematode Teladorsagia circumcincta isolate WARC Sus (inbred).</title>
        <authorList>
            <person name="Mitreva M."/>
        </authorList>
    </citation>
    <scope>NUCLEOTIDE SEQUENCE [LARGE SCALE GENOMIC DNA]</scope>
    <source>
        <strain evidence="1 2">S</strain>
    </source>
</reference>